<evidence type="ECO:0000256" key="3">
    <source>
        <dbReference type="ARBA" id="ARBA00022723"/>
    </source>
</evidence>
<gene>
    <name evidence="10" type="ORF">UFOPK3381_01033</name>
</gene>
<dbReference type="InterPro" id="IPR001587">
    <property type="entry name" value="RNase_J_CS"/>
</dbReference>
<keyword evidence="3" id="KW-0479">Metal-binding</keyword>
<dbReference type="GO" id="GO:0004534">
    <property type="term" value="F:5'-3' RNA exonuclease activity"/>
    <property type="evidence" value="ECO:0007669"/>
    <property type="project" value="InterPro"/>
</dbReference>
<dbReference type="Pfam" id="PF17770">
    <property type="entry name" value="RNase_J_C"/>
    <property type="match status" value="1"/>
</dbReference>
<evidence type="ECO:0000313" key="10">
    <source>
        <dbReference type="EMBL" id="CAB4875092.1"/>
    </source>
</evidence>
<dbReference type="GO" id="GO:0008270">
    <property type="term" value="F:zinc ion binding"/>
    <property type="evidence" value="ECO:0007669"/>
    <property type="project" value="InterPro"/>
</dbReference>
<organism evidence="10">
    <name type="scientific">freshwater metagenome</name>
    <dbReference type="NCBI Taxonomy" id="449393"/>
    <lineage>
        <taxon>unclassified sequences</taxon>
        <taxon>metagenomes</taxon>
        <taxon>ecological metagenomes</taxon>
    </lineage>
</organism>
<dbReference type="InterPro" id="IPR055132">
    <property type="entry name" value="RNase_J_b_CASP"/>
</dbReference>
<dbReference type="InterPro" id="IPR036866">
    <property type="entry name" value="RibonucZ/Hydroxyglut_hydro"/>
</dbReference>
<evidence type="ECO:0000256" key="5">
    <source>
        <dbReference type="ARBA" id="ARBA00022801"/>
    </source>
</evidence>
<dbReference type="Pfam" id="PF22505">
    <property type="entry name" value="RNase_J_b_CASP"/>
    <property type="match status" value="1"/>
</dbReference>
<dbReference type="InterPro" id="IPR001279">
    <property type="entry name" value="Metallo-B-lactamas"/>
</dbReference>
<dbReference type="GO" id="GO:0003723">
    <property type="term" value="F:RNA binding"/>
    <property type="evidence" value="ECO:0007669"/>
    <property type="project" value="UniProtKB-KW"/>
</dbReference>
<reference evidence="10" key="1">
    <citation type="submission" date="2020-05" db="EMBL/GenBank/DDBJ databases">
        <authorList>
            <person name="Chiriac C."/>
            <person name="Salcher M."/>
            <person name="Ghai R."/>
            <person name="Kavagutti S V."/>
        </authorList>
    </citation>
    <scope>NUCLEOTIDE SEQUENCE</scope>
</reference>
<dbReference type="GO" id="GO:0006396">
    <property type="term" value="P:RNA processing"/>
    <property type="evidence" value="ECO:0007669"/>
    <property type="project" value="InterPro"/>
</dbReference>
<dbReference type="InterPro" id="IPR041636">
    <property type="entry name" value="RNase_J_C"/>
</dbReference>
<dbReference type="HAMAP" id="MF_01491">
    <property type="entry name" value="RNase_J_bact"/>
    <property type="match status" value="1"/>
</dbReference>
<dbReference type="PROSITE" id="PS01292">
    <property type="entry name" value="UPF0036"/>
    <property type="match status" value="1"/>
</dbReference>
<keyword evidence="7" id="KW-0269">Exonuclease</keyword>
<evidence type="ECO:0000256" key="2">
    <source>
        <dbReference type="ARBA" id="ARBA00022722"/>
    </source>
</evidence>
<dbReference type="Pfam" id="PF00753">
    <property type="entry name" value="Lactamase_B"/>
    <property type="match status" value="1"/>
</dbReference>
<dbReference type="InterPro" id="IPR004613">
    <property type="entry name" value="RNase_J"/>
</dbReference>
<dbReference type="PANTHER" id="PTHR43694:SF1">
    <property type="entry name" value="RIBONUCLEASE J"/>
    <property type="match status" value="1"/>
</dbReference>
<evidence type="ECO:0000256" key="1">
    <source>
        <dbReference type="ARBA" id="ARBA00022490"/>
    </source>
</evidence>
<dbReference type="EMBL" id="CAFBLN010000047">
    <property type="protein sequence ID" value="CAB4875092.1"/>
    <property type="molecule type" value="Genomic_DNA"/>
</dbReference>
<dbReference type="InterPro" id="IPR011108">
    <property type="entry name" value="RMMBL"/>
</dbReference>
<dbReference type="Gene3D" id="3.10.20.580">
    <property type="match status" value="1"/>
</dbReference>
<name>A0A6J7DVX0_9ZZZZ</name>
<keyword evidence="6" id="KW-0862">Zinc</keyword>
<feature type="domain" description="Metallo-beta-lactamase" evidence="9">
    <location>
        <begin position="18"/>
        <end position="213"/>
    </location>
</feature>
<dbReference type="Gene3D" id="3.40.50.10710">
    <property type="entry name" value="Metallo-hydrolase/oxidoreductase"/>
    <property type="match status" value="1"/>
</dbReference>
<dbReference type="NCBIfam" id="TIGR00649">
    <property type="entry name" value="MG423"/>
    <property type="match status" value="1"/>
</dbReference>
<dbReference type="Pfam" id="PF07521">
    <property type="entry name" value="RMMBL"/>
    <property type="match status" value="1"/>
</dbReference>
<dbReference type="SMART" id="SM00849">
    <property type="entry name" value="Lactamase_B"/>
    <property type="match status" value="1"/>
</dbReference>
<keyword evidence="5" id="KW-0378">Hydrolase</keyword>
<keyword evidence="4" id="KW-0255">Endonuclease</keyword>
<evidence type="ECO:0000256" key="8">
    <source>
        <dbReference type="ARBA" id="ARBA00022884"/>
    </source>
</evidence>
<dbReference type="GO" id="GO:0004521">
    <property type="term" value="F:RNA endonuclease activity"/>
    <property type="evidence" value="ECO:0007669"/>
    <property type="project" value="InterPro"/>
</dbReference>
<accession>A0A6J7DVX0</accession>
<keyword evidence="1" id="KW-0963">Cytoplasm</keyword>
<dbReference type="PANTHER" id="PTHR43694">
    <property type="entry name" value="RIBONUCLEASE J"/>
    <property type="match status" value="1"/>
</dbReference>
<protein>
    <submittedName>
        <fullName evidence="10">Unannotated protein</fullName>
    </submittedName>
</protein>
<evidence type="ECO:0000256" key="7">
    <source>
        <dbReference type="ARBA" id="ARBA00022839"/>
    </source>
</evidence>
<evidence type="ECO:0000256" key="6">
    <source>
        <dbReference type="ARBA" id="ARBA00022833"/>
    </source>
</evidence>
<dbReference type="InterPro" id="IPR042173">
    <property type="entry name" value="RNase_J_2"/>
</dbReference>
<dbReference type="PIRSF" id="PIRSF004803">
    <property type="entry name" value="RnjA"/>
    <property type="match status" value="1"/>
</dbReference>
<dbReference type="InterPro" id="IPR030854">
    <property type="entry name" value="RNase_J_bac"/>
</dbReference>
<evidence type="ECO:0000259" key="9">
    <source>
        <dbReference type="SMART" id="SM00849"/>
    </source>
</evidence>
<keyword evidence="8" id="KW-0694">RNA-binding</keyword>
<evidence type="ECO:0000256" key="4">
    <source>
        <dbReference type="ARBA" id="ARBA00022759"/>
    </source>
</evidence>
<proteinExistence type="inferred from homology"/>
<keyword evidence="2" id="KW-0540">Nuclease</keyword>
<dbReference type="AlphaFoldDB" id="A0A6J7DVX0"/>
<dbReference type="SUPFAM" id="SSF56281">
    <property type="entry name" value="Metallo-hydrolase/oxidoreductase"/>
    <property type="match status" value="1"/>
</dbReference>
<dbReference type="Gene3D" id="3.60.15.10">
    <property type="entry name" value="Ribonuclease Z/Hydroxyacylglutathione hydrolase-like"/>
    <property type="match status" value="1"/>
</dbReference>
<dbReference type="CDD" id="cd07714">
    <property type="entry name" value="RNaseJ_MBL-fold"/>
    <property type="match status" value="1"/>
</dbReference>
<sequence>MTEAAVKVYFLGGLGEIGRNCMVIEQNGRLLIIDAGLMFPEPSMYGIDLILPDFAWLKERADRVDGIVLTHGHEDHTGALRYLLRDVQAPIYGAPLTIGFARHRLTEAKMDKLCSFVEVKDNERLRIGEFDVEFIPVTHSVPSAHAIALHTPVGVIVHSGDFKLDLTPIDGRRTNVARLAALGDAGVTLLLADSTNAEEPGFTDSESTVGVTLRRLFLERPDRRLVVACFASHLHRIQQILDIARDQQRKVVLFGRSMEANTKLGRRLKILNTEGITFIDTTNLDRYPPGEVLVICTGSQGEPMAALSKLARADDRFFKVGADDTVILSSHPIPGNEWSVGRVIDDLHRLGAEVIHSGREAVHASGHARQGELRTLHQLVRPRYFVPIHGEYRHMVHHADLAASMGLDTKCIWICEDGDVIEVRNRGVRRAGTIPAGYHYIDGDGGDLDDTPLADRRMLAEHGALLVSAGIERSTGKIKSPVTVTPRGWFVGDRDKDLVASAVKEVTQVLEEALKKDVRDSEELNRLARRALGRLVGQRFRRQPVLMSSIVVF</sequence>